<dbReference type="CDD" id="cd00190">
    <property type="entry name" value="Tryp_SPc"/>
    <property type="match status" value="1"/>
</dbReference>
<evidence type="ECO:0000256" key="2">
    <source>
        <dbReference type="ARBA" id="ARBA00022670"/>
    </source>
</evidence>
<dbReference type="EMBL" id="BGZK01000547">
    <property type="protein sequence ID" value="GBP49560.1"/>
    <property type="molecule type" value="Genomic_DNA"/>
</dbReference>
<dbReference type="PANTHER" id="PTHR24276:SF98">
    <property type="entry name" value="FI18310P1-RELATED"/>
    <property type="match status" value="1"/>
</dbReference>
<keyword evidence="8" id="KW-1185">Reference proteome</keyword>
<evidence type="ECO:0000256" key="3">
    <source>
        <dbReference type="ARBA" id="ARBA00022801"/>
    </source>
</evidence>
<organism evidence="7 8">
    <name type="scientific">Eumeta variegata</name>
    <name type="common">Bagworm moth</name>
    <name type="synonym">Eumeta japonica</name>
    <dbReference type="NCBI Taxonomy" id="151549"/>
    <lineage>
        <taxon>Eukaryota</taxon>
        <taxon>Metazoa</taxon>
        <taxon>Ecdysozoa</taxon>
        <taxon>Arthropoda</taxon>
        <taxon>Hexapoda</taxon>
        <taxon>Insecta</taxon>
        <taxon>Pterygota</taxon>
        <taxon>Neoptera</taxon>
        <taxon>Endopterygota</taxon>
        <taxon>Lepidoptera</taxon>
        <taxon>Glossata</taxon>
        <taxon>Ditrysia</taxon>
        <taxon>Tineoidea</taxon>
        <taxon>Psychidae</taxon>
        <taxon>Oiketicinae</taxon>
        <taxon>Eumeta</taxon>
    </lineage>
</organism>
<evidence type="ECO:0000259" key="6">
    <source>
        <dbReference type="PROSITE" id="PS50240"/>
    </source>
</evidence>
<dbReference type="Proteomes" id="UP000299102">
    <property type="component" value="Unassembled WGS sequence"/>
</dbReference>
<dbReference type="GO" id="GO:0005576">
    <property type="term" value="C:extracellular region"/>
    <property type="evidence" value="ECO:0007669"/>
    <property type="project" value="UniProtKB-SubCell"/>
</dbReference>
<dbReference type="GO" id="GO:0006508">
    <property type="term" value="P:proteolysis"/>
    <property type="evidence" value="ECO:0007669"/>
    <property type="project" value="UniProtKB-KW"/>
</dbReference>
<dbReference type="Gene3D" id="2.40.10.10">
    <property type="entry name" value="Trypsin-like serine proteases"/>
    <property type="match status" value="1"/>
</dbReference>
<evidence type="ECO:0000256" key="1">
    <source>
        <dbReference type="ARBA" id="ARBA00004239"/>
    </source>
</evidence>
<evidence type="ECO:0000256" key="5">
    <source>
        <dbReference type="ARBA" id="ARBA00023157"/>
    </source>
</evidence>
<reference evidence="7 8" key="1">
    <citation type="journal article" date="2019" name="Commun. Biol.">
        <title>The bagworm genome reveals a unique fibroin gene that provides high tensile strength.</title>
        <authorList>
            <person name="Kono N."/>
            <person name="Nakamura H."/>
            <person name="Ohtoshi R."/>
            <person name="Tomita M."/>
            <person name="Numata K."/>
            <person name="Arakawa K."/>
        </authorList>
    </citation>
    <scope>NUCLEOTIDE SEQUENCE [LARGE SCALE GENOMIC DNA]</scope>
</reference>
<dbReference type="GO" id="GO:0004252">
    <property type="term" value="F:serine-type endopeptidase activity"/>
    <property type="evidence" value="ECO:0007669"/>
    <property type="project" value="InterPro"/>
</dbReference>
<dbReference type="FunFam" id="2.40.10.10:FF:000036">
    <property type="entry name" value="Trypsin beta"/>
    <property type="match status" value="1"/>
</dbReference>
<dbReference type="InterPro" id="IPR009003">
    <property type="entry name" value="Peptidase_S1_PA"/>
</dbReference>
<dbReference type="InterPro" id="IPR050430">
    <property type="entry name" value="Peptidase_S1"/>
</dbReference>
<dbReference type="STRING" id="151549.A0A4C1WFF1"/>
<proteinExistence type="predicted"/>
<keyword evidence="5" id="KW-1015">Disulfide bond</keyword>
<dbReference type="InterPro" id="IPR043504">
    <property type="entry name" value="Peptidase_S1_PA_chymotrypsin"/>
</dbReference>
<dbReference type="SUPFAM" id="SSF50494">
    <property type="entry name" value="Trypsin-like serine proteases"/>
    <property type="match status" value="1"/>
</dbReference>
<keyword evidence="2" id="KW-0645">Protease</keyword>
<accession>A0A4C1WFF1</accession>
<keyword evidence="4" id="KW-0720">Serine protease</keyword>
<evidence type="ECO:0000256" key="4">
    <source>
        <dbReference type="ARBA" id="ARBA00022825"/>
    </source>
</evidence>
<keyword evidence="3" id="KW-0378">Hydrolase</keyword>
<dbReference type="InterPro" id="IPR001254">
    <property type="entry name" value="Trypsin_dom"/>
</dbReference>
<evidence type="ECO:0000313" key="8">
    <source>
        <dbReference type="Proteomes" id="UP000299102"/>
    </source>
</evidence>
<dbReference type="AlphaFoldDB" id="A0A4C1WFF1"/>
<evidence type="ECO:0000313" key="7">
    <source>
        <dbReference type="EMBL" id="GBP49560.1"/>
    </source>
</evidence>
<gene>
    <name evidence="7" type="ORF">EVAR_45625_1</name>
</gene>
<dbReference type="PANTHER" id="PTHR24276">
    <property type="entry name" value="POLYSERASE-RELATED"/>
    <property type="match status" value="1"/>
</dbReference>
<comment type="subcellular location">
    <subcellularLocation>
        <location evidence="1">Secreted</location>
        <location evidence="1">Extracellular space</location>
    </subcellularLocation>
</comment>
<name>A0A4C1WFF1_EUMVA</name>
<feature type="domain" description="Peptidase S1" evidence="6">
    <location>
        <begin position="48"/>
        <end position="232"/>
    </location>
</feature>
<dbReference type="Pfam" id="PF00089">
    <property type="entry name" value="Trypsin"/>
    <property type="match status" value="1"/>
</dbReference>
<dbReference type="OrthoDB" id="9425590at2759"/>
<protein>
    <submittedName>
        <fullName evidence="7">Trypsin CFT-1</fullName>
    </submittedName>
</protein>
<dbReference type="SMART" id="SM00020">
    <property type="entry name" value="Tryp_SPc"/>
    <property type="match status" value="1"/>
</dbReference>
<sequence>MPTLAQIPMTATGEGYLIKVLLAQKLGVRRSLRPRTPSGREYEFDLRGHVSSSWRVRVGSNLANDGGNVYVLRAIVLHQQYDALTADNDIAVLRTENLISYESDRIAPASISGAGYNVADNQPVWAVGWGAVSSGGPSSEQLQHVHLRIVDLSLCQLRYSELGMRVTDNMLCSGWLEGGGRGICDQDAGGPLVHNRVVVGVLSWSQLCGLARYPSVSTRISNYIAWIRSVATG</sequence>
<dbReference type="PROSITE" id="PS50240">
    <property type="entry name" value="TRYPSIN_DOM"/>
    <property type="match status" value="1"/>
</dbReference>
<comment type="caution">
    <text evidence="7">The sequence shown here is derived from an EMBL/GenBank/DDBJ whole genome shotgun (WGS) entry which is preliminary data.</text>
</comment>